<evidence type="ECO:0000256" key="12">
    <source>
        <dbReference type="ARBA" id="ARBA00023136"/>
    </source>
</evidence>
<keyword evidence="7 19" id="KW-0732">Signal</keyword>
<keyword evidence="8" id="KW-0256">Endoplasmic reticulum</keyword>
<feature type="binding site" evidence="17">
    <location>
        <position position="192"/>
    </location>
    <ligand>
        <name>FAD</name>
        <dbReference type="ChEBI" id="CHEBI:57692"/>
    </ligand>
</feature>
<evidence type="ECO:0000256" key="1">
    <source>
        <dbReference type="ARBA" id="ARBA00001974"/>
    </source>
</evidence>
<sequence length="452" mass="49570">MTKLSRVGAMVVLLSLGIANLAGLNEPNSCHMSGTVVDCCCSYSAVEQVNRDDIGPILDKLVQSAFFRYFKVDLYCDCPFWPDDGMCAMRDCSVCECEEDEVPKIWRAAEGRLASADSPAAACAAAAQESALDRTLQPDIRRALLAVPDWRGYRNPWMPEADDAGVEYAYINLQRNPERFTGYAGEHAARVWQAIYGQPGLEAGASAAPELRVFYRLISGLHASISAHLVAESPLRDDTGEVYAWGPDLAEFRRRLGSPELRDRVENLYFAYLFVLRAVQKAAPLLRGVEYSTGLPEEDAATQHFMHKLLDNAALQQVCPIPFDEGRLWRGEEGPVVKEQLRNITRVMDCVGCEKCKMWGKLQFLGVATSLKILFSAEDCSGAPVPEQGLQLERNEVIALVNLLERLSNSVETVRTLSVQLAGGSVAHPQGLGAIQDVVQHGLAPQLRTGGA</sequence>
<feature type="binding site" evidence="17">
    <location>
        <position position="219"/>
    </location>
    <ligand>
        <name>FAD</name>
        <dbReference type="ChEBI" id="CHEBI:57692"/>
    </ligand>
</feature>
<accession>A0A087SC64</accession>
<comment type="cofactor">
    <cofactor evidence="1 17">
        <name>FAD</name>
        <dbReference type="ChEBI" id="CHEBI:57692"/>
    </cofactor>
</comment>
<dbReference type="GeneID" id="23612405"/>
<evidence type="ECO:0000313" key="20">
    <source>
        <dbReference type="EMBL" id="KFM23318.1"/>
    </source>
</evidence>
<evidence type="ECO:0000256" key="2">
    <source>
        <dbReference type="ARBA" id="ARBA00004367"/>
    </source>
</evidence>
<dbReference type="PANTHER" id="PTHR12613">
    <property type="entry name" value="ERO1-RELATED"/>
    <property type="match status" value="1"/>
</dbReference>
<evidence type="ECO:0000256" key="17">
    <source>
        <dbReference type="PIRSR" id="PIRSR017205-2"/>
    </source>
</evidence>
<feature type="binding site" evidence="17">
    <location>
        <position position="181"/>
    </location>
    <ligand>
        <name>FAD</name>
        <dbReference type="ChEBI" id="CHEBI:57692"/>
    </ligand>
</feature>
<comment type="subcellular location">
    <subcellularLocation>
        <location evidence="2">Endoplasmic reticulum membrane</location>
        <topology evidence="2">Peripheral membrane protein</topology>
        <orientation evidence="2">Lumenal side</orientation>
    </subcellularLocation>
</comment>
<comment type="subunit">
    <text evidence="4">May function both as a monomer and a homodimer.</text>
</comment>
<feature type="binding site" evidence="17">
    <location>
        <position position="179"/>
    </location>
    <ligand>
        <name>FAD</name>
        <dbReference type="ChEBI" id="CHEBI:57692"/>
    </ligand>
</feature>
<evidence type="ECO:0000256" key="13">
    <source>
        <dbReference type="ARBA" id="ARBA00023157"/>
    </source>
</evidence>
<keyword evidence="9 17" id="KW-0274">FAD</keyword>
<evidence type="ECO:0000256" key="10">
    <source>
        <dbReference type="ARBA" id="ARBA00022982"/>
    </source>
</evidence>
<keyword evidence="21" id="KW-1185">Reference proteome</keyword>
<evidence type="ECO:0000256" key="19">
    <source>
        <dbReference type="SAM" id="SignalP"/>
    </source>
</evidence>
<evidence type="ECO:0000256" key="3">
    <source>
        <dbReference type="ARBA" id="ARBA00008277"/>
    </source>
</evidence>
<reference evidence="20 21" key="1">
    <citation type="journal article" date="2014" name="BMC Genomics">
        <title>Oil accumulation mechanisms of the oleaginous microalga Chlorella protothecoides revealed through its genome, transcriptomes, and proteomes.</title>
        <authorList>
            <person name="Gao C."/>
            <person name="Wang Y."/>
            <person name="Shen Y."/>
            <person name="Yan D."/>
            <person name="He X."/>
            <person name="Dai J."/>
            <person name="Wu Q."/>
        </authorList>
    </citation>
    <scope>NUCLEOTIDE SEQUENCE [LARGE SCALE GENOMIC DNA]</scope>
    <source>
        <strain evidence="20 21">0710</strain>
    </source>
</reference>
<feature type="chain" id="PRO_5001828758" evidence="19">
    <location>
        <begin position="24"/>
        <end position="452"/>
    </location>
</feature>
<dbReference type="PANTHER" id="PTHR12613:SF0">
    <property type="entry name" value="ERO1-LIKE PROTEIN"/>
    <property type="match status" value="1"/>
</dbReference>
<keyword evidence="10" id="KW-0249">Electron transport</keyword>
<feature type="active site" description="Nucleophile" evidence="16">
    <location>
        <position position="353"/>
    </location>
</feature>
<feature type="binding site" evidence="17">
    <location>
        <position position="222"/>
    </location>
    <ligand>
        <name>FAD</name>
        <dbReference type="ChEBI" id="CHEBI:57692"/>
    </ligand>
</feature>
<evidence type="ECO:0000256" key="16">
    <source>
        <dbReference type="PIRSR" id="PIRSR017205-1"/>
    </source>
</evidence>
<feature type="active site" evidence="16">
    <location>
        <position position="356"/>
    </location>
</feature>
<keyword evidence="15" id="KW-0676">Redox-active center</keyword>
<dbReference type="GO" id="GO:0015035">
    <property type="term" value="F:protein-disulfide reductase activity"/>
    <property type="evidence" value="ECO:0007669"/>
    <property type="project" value="InterPro"/>
</dbReference>
<proteinExistence type="inferred from homology"/>
<dbReference type="GO" id="GO:0034975">
    <property type="term" value="P:protein folding in endoplasmic reticulum"/>
    <property type="evidence" value="ECO:0007669"/>
    <property type="project" value="InterPro"/>
</dbReference>
<dbReference type="SUPFAM" id="SSF110019">
    <property type="entry name" value="ERO1-like"/>
    <property type="match status" value="1"/>
</dbReference>
<dbReference type="KEGG" id="apro:F751_1014"/>
<dbReference type="PIRSF" id="PIRSF017205">
    <property type="entry name" value="ERO1"/>
    <property type="match status" value="1"/>
</dbReference>
<dbReference type="Proteomes" id="UP000028924">
    <property type="component" value="Unassembled WGS sequence"/>
</dbReference>
<evidence type="ECO:0000313" key="21">
    <source>
        <dbReference type="Proteomes" id="UP000028924"/>
    </source>
</evidence>
<dbReference type="eggNOG" id="KOG2608">
    <property type="taxonomic scope" value="Eukaryota"/>
</dbReference>
<dbReference type="RefSeq" id="XP_011396188.1">
    <property type="nucleotide sequence ID" value="XM_011397886.1"/>
</dbReference>
<keyword evidence="14" id="KW-0325">Glycoprotein</keyword>
<feature type="disulfide bond" description="Redox-active" evidence="18">
    <location>
        <begin position="87"/>
        <end position="92"/>
    </location>
</feature>
<dbReference type="EMBL" id="KL662090">
    <property type="protein sequence ID" value="KFM23318.1"/>
    <property type="molecule type" value="Genomic_DNA"/>
</dbReference>
<gene>
    <name evidence="20" type="ORF">F751_1014</name>
</gene>
<keyword evidence="13 18" id="KW-1015">Disulfide bond</keyword>
<dbReference type="GO" id="GO:0005789">
    <property type="term" value="C:endoplasmic reticulum membrane"/>
    <property type="evidence" value="ECO:0007669"/>
    <property type="project" value="UniProtKB-SubCell"/>
</dbReference>
<dbReference type="GO" id="GO:0071949">
    <property type="term" value="F:FAD binding"/>
    <property type="evidence" value="ECO:0007669"/>
    <property type="project" value="InterPro"/>
</dbReference>
<dbReference type="InterPro" id="IPR007266">
    <property type="entry name" value="Ero1"/>
</dbReference>
<evidence type="ECO:0000256" key="15">
    <source>
        <dbReference type="ARBA" id="ARBA00023284"/>
    </source>
</evidence>
<keyword evidence="12" id="KW-0472">Membrane</keyword>
<dbReference type="AlphaFoldDB" id="A0A087SC64"/>
<evidence type="ECO:0000256" key="9">
    <source>
        <dbReference type="ARBA" id="ARBA00022827"/>
    </source>
</evidence>
<dbReference type="Pfam" id="PF04137">
    <property type="entry name" value="ERO1"/>
    <property type="match status" value="1"/>
</dbReference>
<dbReference type="STRING" id="3075.A0A087SC64"/>
<name>A0A087SC64_AUXPR</name>
<evidence type="ECO:0000256" key="4">
    <source>
        <dbReference type="ARBA" id="ARBA00011802"/>
    </source>
</evidence>
<keyword evidence="6" id="KW-0285">Flavoprotein</keyword>
<evidence type="ECO:0000256" key="6">
    <source>
        <dbReference type="ARBA" id="ARBA00022630"/>
    </source>
</evidence>
<evidence type="ECO:0000256" key="7">
    <source>
        <dbReference type="ARBA" id="ARBA00022729"/>
    </source>
</evidence>
<protein>
    <submittedName>
        <fullName evidence="20">Endoplasmic oxidoreductin-1</fullName>
    </submittedName>
</protein>
<keyword evidence="5" id="KW-0813">Transport</keyword>
<keyword evidence="11" id="KW-0560">Oxidoreductase</keyword>
<feature type="disulfide bond" description="Redox-active" evidence="18">
    <location>
        <begin position="353"/>
        <end position="356"/>
    </location>
</feature>
<organism evidence="20 21">
    <name type="scientific">Auxenochlorella protothecoides</name>
    <name type="common">Green microalga</name>
    <name type="synonym">Chlorella protothecoides</name>
    <dbReference type="NCBI Taxonomy" id="3075"/>
    <lineage>
        <taxon>Eukaryota</taxon>
        <taxon>Viridiplantae</taxon>
        <taxon>Chlorophyta</taxon>
        <taxon>core chlorophytes</taxon>
        <taxon>Trebouxiophyceae</taxon>
        <taxon>Chlorellales</taxon>
        <taxon>Chlorellaceae</taxon>
        <taxon>Auxenochlorella</taxon>
    </lineage>
</organism>
<evidence type="ECO:0000256" key="11">
    <source>
        <dbReference type="ARBA" id="ARBA00023002"/>
    </source>
</evidence>
<feature type="signal peptide" evidence="19">
    <location>
        <begin position="1"/>
        <end position="23"/>
    </location>
</feature>
<evidence type="ECO:0000256" key="8">
    <source>
        <dbReference type="ARBA" id="ARBA00022824"/>
    </source>
</evidence>
<dbReference type="OrthoDB" id="269384at2759"/>
<comment type="similarity">
    <text evidence="3">Belongs to the EROs family.</text>
</comment>
<evidence type="ECO:0000256" key="18">
    <source>
        <dbReference type="PIRSR" id="PIRSR017205-3"/>
    </source>
</evidence>
<evidence type="ECO:0000256" key="14">
    <source>
        <dbReference type="ARBA" id="ARBA00023180"/>
    </source>
</evidence>
<feature type="binding site" evidence="17">
    <location>
        <position position="255"/>
    </location>
    <ligand>
        <name>FAD</name>
        <dbReference type="ChEBI" id="CHEBI:57692"/>
    </ligand>
</feature>
<dbReference type="GO" id="GO:0016972">
    <property type="term" value="F:thiol oxidase activity"/>
    <property type="evidence" value="ECO:0007669"/>
    <property type="project" value="InterPro"/>
</dbReference>
<dbReference type="InterPro" id="IPR037192">
    <property type="entry name" value="ERO1-like_sf"/>
</dbReference>
<evidence type="ECO:0000256" key="5">
    <source>
        <dbReference type="ARBA" id="ARBA00022448"/>
    </source>
</evidence>